<dbReference type="EMBL" id="GL385397">
    <property type="protein sequence ID" value="EJT75636.1"/>
    <property type="molecule type" value="Genomic_DNA"/>
</dbReference>
<sequence length="155" mass="16620">MNLFKLTAGLLALPDTLGDGEDVFAGVFTELQTSPDDDLVLGTLSYIISKLIRLNANFLQQDDAGSVQEIVYPKLGNLAAIGRMLLDREGAKNVQYGIVLAPRRNDLASMTPRIYKTAAEAWAASEALGGQNAIACVSTNPVVIYESETDKGAWS</sequence>
<reference evidence="2" key="3">
    <citation type="submission" date="2010-09" db="EMBL/GenBank/DDBJ databases">
        <title>Annotation of Gaeumannomyces graminis var. tritici R3-111a-1.</title>
        <authorList>
            <consortium name="The Broad Institute Genome Sequencing Platform"/>
            <person name="Ma L.-J."/>
            <person name="Dead R."/>
            <person name="Young S.K."/>
            <person name="Zeng Q."/>
            <person name="Gargeya S."/>
            <person name="Fitzgerald M."/>
            <person name="Haas B."/>
            <person name="Abouelleil A."/>
            <person name="Alvarado L."/>
            <person name="Arachchi H.M."/>
            <person name="Berlin A."/>
            <person name="Brown A."/>
            <person name="Chapman S.B."/>
            <person name="Chen Z."/>
            <person name="Dunbar C."/>
            <person name="Freedman E."/>
            <person name="Gearin G."/>
            <person name="Gellesch M."/>
            <person name="Goldberg J."/>
            <person name="Griggs A."/>
            <person name="Gujja S."/>
            <person name="Heiman D."/>
            <person name="Howarth C."/>
            <person name="Larson L."/>
            <person name="Lui A."/>
            <person name="MacDonald P.J.P."/>
            <person name="Mehta T."/>
            <person name="Montmayeur A."/>
            <person name="Murphy C."/>
            <person name="Neiman D."/>
            <person name="Pearson M."/>
            <person name="Priest M."/>
            <person name="Roberts A."/>
            <person name="Saif S."/>
            <person name="Shea T."/>
            <person name="Shenoy N."/>
            <person name="Sisk P."/>
            <person name="Stolte C."/>
            <person name="Sykes S."/>
            <person name="Yandava C."/>
            <person name="Wortman J."/>
            <person name="Nusbaum C."/>
            <person name="Birren B."/>
        </authorList>
    </citation>
    <scope>NUCLEOTIDE SEQUENCE</scope>
    <source>
        <strain evidence="2">R3-111a-1</strain>
    </source>
</reference>
<dbReference type="VEuPathDB" id="FungiDB:GGTG_05569"/>
<evidence type="ECO:0000256" key="1">
    <source>
        <dbReference type="SAM" id="SignalP"/>
    </source>
</evidence>
<reference evidence="2" key="2">
    <citation type="submission" date="2010-07" db="EMBL/GenBank/DDBJ databases">
        <authorList>
            <consortium name="The Broad Institute Genome Sequencing Platform"/>
            <consortium name="Broad Institute Genome Sequencing Center for Infectious Disease"/>
            <person name="Ma L.-J."/>
            <person name="Dead R."/>
            <person name="Young S."/>
            <person name="Zeng Q."/>
            <person name="Koehrsen M."/>
            <person name="Alvarado L."/>
            <person name="Berlin A."/>
            <person name="Chapman S.B."/>
            <person name="Chen Z."/>
            <person name="Freedman E."/>
            <person name="Gellesch M."/>
            <person name="Goldberg J."/>
            <person name="Griggs A."/>
            <person name="Gujja S."/>
            <person name="Heilman E.R."/>
            <person name="Heiman D."/>
            <person name="Hepburn T."/>
            <person name="Howarth C."/>
            <person name="Jen D."/>
            <person name="Larson L."/>
            <person name="Mehta T."/>
            <person name="Neiman D."/>
            <person name="Pearson M."/>
            <person name="Roberts A."/>
            <person name="Saif S."/>
            <person name="Shea T."/>
            <person name="Shenoy N."/>
            <person name="Sisk P."/>
            <person name="Stolte C."/>
            <person name="Sykes S."/>
            <person name="Walk T."/>
            <person name="White J."/>
            <person name="Yandava C."/>
            <person name="Haas B."/>
            <person name="Nusbaum C."/>
            <person name="Birren B."/>
        </authorList>
    </citation>
    <scope>NUCLEOTIDE SEQUENCE</scope>
    <source>
        <strain evidence="2">R3-111a-1</strain>
    </source>
</reference>
<proteinExistence type="predicted"/>
<feature type="signal peptide" evidence="1">
    <location>
        <begin position="1"/>
        <end position="18"/>
    </location>
</feature>
<feature type="chain" id="PRO_5015094547" evidence="1">
    <location>
        <begin position="19"/>
        <end position="155"/>
    </location>
</feature>
<reference evidence="4" key="1">
    <citation type="submission" date="2010-07" db="EMBL/GenBank/DDBJ databases">
        <title>The genome sequence of Gaeumannomyces graminis var. tritici strain R3-111a-1.</title>
        <authorList>
            <consortium name="The Broad Institute Genome Sequencing Platform"/>
            <person name="Ma L.-J."/>
            <person name="Dead R."/>
            <person name="Young S."/>
            <person name="Zeng Q."/>
            <person name="Koehrsen M."/>
            <person name="Alvarado L."/>
            <person name="Berlin A."/>
            <person name="Chapman S.B."/>
            <person name="Chen Z."/>
            <person name="Freedman E."/>
            <person name="Gellesch M."/>
            <person name="Goldberg J."/>
            <person name="Griggs A."/>
            <person name="Gujja S."/>
            <person name="Heilman E.R."/>
            <person name="Heiman D."/>
            <person name="Hepburn T."/>
            <person name="Howarth C."/>
            <person name="Jen D."/>
            <person name="Larson L."/>
            <person name="Mehta T."/>
            <person name="Neiman D."/>
            <person name="Pearson M."/>
            <person name="Roberts A."/>
            <person name="Saif S."/>
            <person name="Shea T."/>
            <person name="Shenoy N."/>
            <person name="Sisk P."/>
            <person name="Stolte C."/>
            <person name="Sykes S."/>
            <person name="Walk T."/>
            <person name="White J."/>
            <person name="Yandava C."/>
            <person name="Haas B."/>
            <person name="Nusbaum C."/>
            <person name="Birren B."/>
        </authorList>
    </citation>
    <scope>NUCLEOTIDE SEQUENCE [LARGE SCALE GENOMIC DNA]</scope>
    <source>
        <strain evidence="4">R3-111a-1</strain>
    </source>
</reference>
<keyword evidence="1" id="KW-0732">Signal</keyword>
<dbReference type="Proteomes" id="UP000006039">
    <property type="component" value="Unassembled WGS sequence"/>
</dbReference>
<evidence type="ECO:0000313" key="4">
    <source>
        <dbReference type="Proteomes" id="UP000006039"/>
    </source>
</evidence>
<name>J3NWA4_GAET3</name>
<organism evidence="2">
    <name type="scientific">Gaeumannomyces tritici (strain R3-111a-1)</name>
    <name type="common">Wheat and barley take-all root rot fungus</name>
    <name type="synonym">Gaeumannomyces graminis var. tritici</name>
    <dbReference type="NCBI Taxonomy" id="644352"/>
    <lineage>
        <taxon>Eukaryota</taxon>
        <taxon>Fungi</taxon>
        <taxon>Dikarya</taxon>
        <taxon>Ascomycota</taxon>
        <taxon>Pezizomycotina</taxon>
        <taxon>Sordariomycetes</taxon>
        <taxon>Sordariomycetidae</taxon>
        <taxon>Magnaporthales</taxon>
        <taxon>Magnaporthaceae</taxon>
        <taxon>Gaeumannomyces</taxon>
    </lineage>
</organism>
<evidence type="ECO:0000313" key="2">
    <source>
        <dbReference type="EMBL" id="EJT75636.1"/>
    </source>
</evidence>
<reference evidence="3" key="5">
    <citation type="submission" date="2018-04" db="UniProtKB">
        <authorList>
            <consortium name="EnsemblFungi"/>
        </authorList>
    </citation>
    <scope>IDENTIFICATION</scope>
    <source>
        <strain evidence="3">R3-111a-1</strain>
    </source>
</reference>
<dbReference type="HOGENOM" id="CLU_1695572_0_0_1"/>
<dbReference type="GeneID" id="20346027"/>
<dbReference type="EnsemblFungi" id="EJT75636">
    <property type="protein sequence ID" value="EJT75636"/>
    <property type="gene ID" value="GGTG_05569"/>
</dbReference>
<accession>J3NWA4</accession>
<dbReference type="RefSeq" id="XP_009221636.1">
    <property type="nucleotide sequence ID" value="XM_009223372.1"/>
</dbReference>
<protein>
    <submittedName>
        <fullName evidence="2 3">Uncharacterized protein</fullName>
    </submittedName>
</protein>
<dbReference type="AlphaFoldDB" id="J3NWA4"/>
<reference evidence="3" key="4">
    <citation type="journal article" date="2015" name="G3 (Bethesda)">
        <title>Genome sequences of three phytopathogenic species of the Magnaporthaceae family of fungi.</title>
        <authorList>
            <person name="Okagaki L.H."/>
            <person name="Nunes C.C."/>
            <person name="Sailsbery J."/>
            <person name="Clay B."/>
            <person name="Brown D."/>
            <person name="John T."/>
            <person name="Oh Y."/>
            <person name="Young N."/>
            <person name="Fitzgerald M."/>
            <person name="Haas B.J."/>
            <person name="Zeng Q."/>
            <person name="Young S."/>
            <person name="Adiconis X."/>
            <person name="Fan L."/>
            <person name="Levin J.Z."/>
            <person name="Mitchell T.K."/>
            <person name="Okubara P.A."/>
            <person name="Farman M.L."/>
            <person name="Kohn L.M."/>
            <person name="Birren B."/>
            <person name="Ma L.-J."/>
            <person name="Dean R.A."/>
        </authorList>
    </citation>
    <scope>NUCLEOTIDE SEQUENCE</scope>
    <source>
        <strain evidence="3">R3-111a-1</strain>
    </source>
</reference>
<keyword evidence="4" id="KW-1185">Reference proteome</keyword>
<evidence type="ECO:0000313" key="3">
    <source>
        <dbReference type="EnsemblFungi" id="EJT75636"/>
    </source>
</evidence>
<gene>
    <name evidence="3" type="primary">20346027</name>
    <name evidence="2" type="ORF">GGTG_05569</name>
</gene>